<name>A0ABN3A1W6_9ACTN</name>
<dbReference type="PANTHER" id="PTHR32309">
    <property type="entry name" value="TYROSINE-PROTEIN KINASE"/>
    <property type="match status" value="1"/>
</dbReference>
<feature type="transmembrane region" description="Helical" evidence="2">
    <location>
        <begin position="14"/>
        <end position="35"/>
    </location>
</feature>
<evidence type="ECO:0000313" key="4">
    <source>
        <dbReference type="Proteomes" id="UP001422759"/>
    </source>
</evidence>
<gene>
    <name evidence="3" type="ORF">GCM10009760_48600</name>
</gene>
<comment type="caution">
    <text evidence="3">The sequence shown here is derived from an EMBL/GenBank/DDBJ whole genome shotgun (WGS) entry which is preliminary data.</text>
</comment>
<accession>A0ABN3A1W6</accession>
<sequence length="251" mass="24779">MPELRRSARALTRLWWPVALAVPLGAVAGAGYAVVSHPSYAANSYVVVVPQNPGEGSTAVNFAQAYGRLAGQPQVLTAAAAETGRSVAAMAGLVSGTTSPDAPVIDLTGTGRTPESAVQAADAVAKSLIAFANTSSKETGVKLVPLAAAAEPDAPTSPSAKLDTAVGGAAGVLIGALVMMTRRRPGAPASGPASEPAVAPETGPAAEPDAPAPPRPRAEEPAGEPVKEPAGPAAAKDPAAAGQPQEAGKRR</sequence>
<keyword evidence="2" id="KW-1133">Transmembrane helix</keyword>
<keyword evidence="2" id="KW-0472">Membrane</keyword>
<dbReference type="InterPro" id="IPR050445">
    <property type="entry name" value="Bact_polysacc_biosynth/exp"/>
</dbReference>
<proteinExistence type="predicted"/>
<reference evidence="3 4" key="1">
    <citation type="journal article" date="2019" name="Int. J. Syst. Evol. Microbiol.">
        <title>The Global Catalogue of Microorganisms (GCM) 10K type strain sequencing project: providing services to taxonomists for standard genome sequencing and annotation.</title>
        <authorList>
            <consortium name="The Broad Institute Genomics Platform"/>
            <consortium name="The Broad Institute Genome Sequencing Center for Infectious Disease"/>
            <person name="Wu L."/>
            <person name="Ma J."/>
        </authorList>
    </citation>
    <scope>NUCLEOTIDE SEQUENCE [LARGE SCALE GENOMIC DNA]</scope>
    <source>
        <strain evidence="3 4">JCM 14560</strain>
    </source>
</reference>
<organism evidence="3 4">
    <name type="scientific">Kitasatospora kazusensis</name>
    <dbReference type="NCBI Taxonomy" id="407974"/>
    <lineage>
        <taxon>Bacteria</taxon>
        <taxon>Bacillati</taxon>
        <taxon>Actinomycetota</taxon>
        <taxon>Actinomycetes</taxon>
        <taxon>Kitasatosporales</taxon>
        <taxon>Streptomycetaceae</taxon>
        <taxon>Kitasatospora</taxon>
    </lineage>
</organism>
<feature type="compositionally biased region" description="Low complexity" evidence="1">
    <location>
        <begin position="229"/>
        <end position="245"/>
    </location>
</feature>
<dbReference type="Proteomes" id="UP001422759">
    <property type="component" value="Unassembled WGS sequence"/>
</dbReference>
<keyword evidence="4" id="KW-1185">Reference proteome</keyword>
<dbReference type="PANTHER" id="PTHR32309:SF31">
    <property type="entry name" value="CAPSULAR EXOPOLYSACCHARIDE FAMILY"/>
    <property type="match status" value="1"/>
</dbReference>
<dbReference type="EMBL" id="BAAANT010000034">
    <property type="protein sequence ID" value="GAA2152260.1"/>
    <property type="molecule type" value="Genomic_DNA"/>
</dbReference>
<evidence type="ECO:0000256" key="1">
    <source>
        <dbReference type="SAM" id="MobiDB-lite"/>
    </source>
</evidence>
<dbReference type="RefSeq" id="WP_344468068.1">
    <property type="nucleotide sequence ID" value="NZ_BAAANT010000034.1"/>
</dbReference>
<feature type="compositionally biased region" description="Low complexity" evidence="1">
    <location>
        <begin position="186"/>
        <end position="209"/>
    </location>
</feature>
<protein>
    <recommendedName>
        <fullName evidence="5">Capsular polysaccharide biosynthesis protein</fullName>
    </recommendedName>
</protein>
<evidence type="ECO:0000313" key="3">
    <source>
        <dbReference type="EMBL" id="GAA2152260.1"/>
    </source>
</evidence>
<feature type="region of interest" description="Disordered" evidence="1">
    <location>
        <begin position="184"/>
        <end position="251"/>
    </location>
</feature>
<evidence type="ECO:0000256" key="2">
    <source>
        <dbReference type="SAM" id="Phobius"/>
    </source>
</evidence>
<evidence type="ECO:0008006" key="5">
    <source>
        <dbReference type="Google" id="ProtNLM"/>
    </source>
</evidence>
<keyword evidence="2" id="KW-0812">Transmembrane</keyword>